<evidence type="ECO:0000313" key="3">
    <source>
        <dbReference type="EMBL" id="PLX63017.1"/>
    </source>
</evidence>
<dbReference type="PROSITE" id="PS51257">
    <property type="entry name" value="PROKAR_LIPOPROTEIN"/>
    <property type="match status" value="1"/>
</dbReference>
<feature type="repeat" description="TPR" evidence="1">
    <location>
        <begin position="467"/>
        <end position="500"/>
    </location>
</feature>
<dbReference type="Pfam" id="PF13181">
    <property type="entry name" value="TPR_8"/>
    <property type="match status" value="1"/>
</dbReference>
<proteinExistence type="predicted"/>
<dbReference type="Pfam" id="PF14559">
    <property type="entry name" value="TPR_19"/>
    <property type="match status" value="2"/>
</dbReference>
<dbReference type="AlphaFoldDB" id="A0A2N6D035"/>
<evidence type="ECO:0000256" key="1">
    <source>
        <dbReference type="PROSITE-ProRule" id="PRU00339"/>
    </source>
</evidence>
<accession>A0A2N6D035</accession>
<evidence type="ECO:0000313" key="4">
    <source>
        <dbReference type="Proteomes" id="UP000235015"/>
    </source>
</evidence>
<organism evidence="3 4">
    <name type="scientific">Sedimenticola selenatireducens</name>
    <dbReference type="NCBI Taxonomy" id="191960"/>
    <lineage>
        <taxon>Bacteria</taxon>
        <taxon>Pseudomonadati</taxon>
        <taxon>Pseudomonadota</taxon>
        <taxon>Gammaproteobacteria</taxon>
        <taxon>Chromatiales</taxon>
        <taxon>Sedimenticolaceae</taxon>
        <taxon>Sedimenticola</taxon>
    </lineage>
</organism>
<dbReference type="PROSITE" id="PS50005">
    <property type="entry name" value="TPR"/>
    <property type="match status" value="5"/>
</dbReference>
<protein>
    <submittedName>
        <fullName evidence="3">PEP-CTERM system TPR-repeat protein PrsT</fullName>
    </submittedName>
</protein>
<dbReference type="InterPro" id="IPR011990">
    <property type="entry name" value="TPR-like_helical_dom_sf"/>
</dbReference>
<dbReference type="Gene3D" id="1.25.40.10">
    <property type="entry name" value="Tetratricopeptide repeat domain"/>
    <property type="match status" value="5"/>
</dbReference>
<feature type="signal peptide" evidence="2">
    <location>
        <begin position="1"/>
        <end position="18"/>
    </location>
</feature>
<dbReference type="PANTHER" id="PTHR12558:SF13">
    <property type="entry name" value="CELL DIVISION CYCLE PROTEIN 27 HOMOLOG"/>
    <property type="match status" value="1"/>
</dbReference>
<feature type="chain" id="PRO_5014704686" evidence="2">
    <location>
        <begin position="19"/>
        <end position="922"/>
    </location>
</feature>
<dbReference type="NCBIfam" id="TIGR02917">
    <property type="entry name" value="PEP_TPR_lipo"/>
    <property type="match status" value="1"/>
</dbReference>
<feature type="repeat" description="TPR" evidence="1">
    <location>
        <begin position="195"/>
        <end position="228"/>
    </location>
</feature>
<feature type="repeat" description="TPR" evidence="1">
    <location>
        <begin position="839"/>
        <end position="872"/>
    </location>
</feature>
<feature type="repeat" description="TPR" evidence="1">
    <location>
        <begin position="637"/>
        <end position="670"/>
    </location>
</feature>
<dbReference type="InterPro" id="IPR019734">
    <property type="entry name" value="TPR_rpt"/>
</dbReference>
<dbReference type="EMBL" id="PKUN01000002">
    <property type="protein sequence ID" value="PLX63017.1"/>
    <property type="molecule type" value="Genomic_DNA"/>
</dbReference>
<dbReference type="RefSeq" id="WP_029132489.1">
    <property type="nucleotide sequence ID" value="NZ_PKUN01000002.1"/>
</dbReference>
<name>A0A2N6D035_9GAMM</name>
<dbReference type="Pfam" id="PF13432">
    <property type="entry name" value="TPR_16"/>
    <property type="match status" value="4"/>
</dbReference>
<comment type="caution">
    <text evidence="3">The sequence shown here is derived from an EMBL/GenBank/DDBJ whole genome shotgun (WGS) entry which is preliminary data.</text>
</comment>
<keyword evidence="2" id="KW-0732">Signal</keyword>
<dbReference type="SUPFAM" id="SSF48452">
    <property type="entry name" value="TPR-like"/>
    <property type="match status" value="4"/>
</dbReference>
<keyword evidence="1" id="KW-0802">TPR repeat</keyword>
<gene>
    <name evidence="3" type="primary">prsT</name>
    <name evidence="3" type="ORF">C0630_02315</name>
</gene>
<dbReference type="InterPro" id="IPR014266">
    <property type="entry name" value="PEP-CTERM_TPR_PrsT"/>
</dbReference>
<dbReference type="SMART" id="SM00028">
    <property type="entry name" value="TPR"/>
    <property type="match status" value="13"/>
</dbReference>
<evidence type="ECO:0000256" key="2">
    <source>
        <dbReference type="SAM" id="SignalP"/>
    </source>
</evidence>
<sequence>MNKTLRRALCLSSLLFIAGCGVVDDQQYLQNAQKFAAEGDFKSALIELKNALQQDPDNSTVRTYLGQLYLNTGNHLAAEKELKKAKELGADDNEIFPSLSQVLLQLRKLDDVLAMQADHLAPQEQGEVLAAQGMAFLLKSEFDRAIERTERAIGIAAGSAYVQVARASTYLIAEKSPIKAREQLNHAFEVDRNYAAAWSLLGDIERTEKNMQAAREAYTKSLSIRPTSLADRNKRVTVNILLNDLKQAQFDLDILNKQLPDNPGVAFSQGLVHLASGNLEDAKSAFDLALLDQDRYPVSLFYLAYVSYQQGNIAQAETHSERYFTLTPEHLPNRKLLAEIKLAKKEYDYVETLLNPVVTTANPDEGAQNILAKALLMSGKTAEGIALLNQVVERNPDSADARFRLGASLMMSGNQEEGIAQLEMAIRQDEENDQAHVYRILSYLRSRQMEKAHQAAAEFRARAPESEIPYNMIGMIYIAENDFKAAKKALEQSWKIKPGNTDAGHNLASLATLEKSYDKARDYLDGVIAAHPDNLETLIKLAEIDALEGKTQQQILRLERAMRLYPDALKPRLVLAQHYINSGNPGQVAGLIETLDAEARKQLPVMEVIASQEIAQRNFKSAEKTAKAIISRAPEAPQGYFILAQAYAGMGNLEQVKEMVEKAIQLDDHFIPARIVLLRLLVNNKDIPAIEREIAELKTFAADNENVMKVEVTLEALKGNQQQALKLAERVFDAFPNLGNMLALSRQKSQAGDNGGALKLKVDWAENHTDEYYPNLIVAISYTRLKQDDLAVKYYQRALVVSPESVLVLNNLAWALRSTDPALALIYAQKANRLKPGSVSLMDTLAMVYLANSDFEAALRTIKEVLYLEPDNPTLRYHEALINATAGNNSQAVQILTELLGKTQDFSERPDATALLDSLKRG</sequence>
<reference evidence="3 4" key="1">
    <citation type="submission" date="2017-11" db="EMBL/GenBank/DDBJ databases">
        <title>Genome-resolved metagenomics identifies genetic mobility, metabolic interactions, and unexpected diversity in perchlorate-reducing communities.</title>
        <authorList>
            <person name="Barnum T.P."/>
            <person name="Figueroa I.A."/>
            <person name="Carlstrom C.I."/>
            <person name="Lucas L.N."/>
            <person name="Engelbrektson A.L."/>
            <person name="Coates J.D."/>
        </authorList>
    </citation>
    <scope>NUCLEOTIDE SEQUENCE [LARGE SCALE GENOMIC DNA]</scope>
    <source>
        <strain evidence="3">BM301</strain>
    </source>
</reference>
<dbReference type="PANTHER" id="PTHR12558">
    <property type="entry name" value="CELL DIVISION CYCLE 16,23,27"/>
    <property type="match status" value="1"/>
</dbReference>
<feature type="repeat" description="TPR" evidence="1">
    <location>
        <begin position="25"/>
        <end position="58"/>
    </location>
</feature>
<dbReference type="Proteomes" id="UP000235015">
    <property type="component" value="Unassembled WGS sequence"/>
</dbReference>
<dbReference type="STRING" id="1111735.GCA_000428045_02859"/>